<evidence type="ECO:0000313" key="1">
    <source>
        <dbReference type="EMBL" id="CAH0561874.1"/>
    </source>
</evidence>
<organism evidence="1 2">
    <name type="scientific">Brassicogethes aeneus</name>
    <name type="common">Rape pollen beetle</name>
    <name type="synonym">Meligethes aeneus</name>
    <dbReference type="NCBI Taxonomy" id="1431903"/>
    <lineage>
        <taxon>Eukaryota</taxon>
        <taxon>Metazoa</taxon>
        <taxon>Ecdysozoa</taxon>
        <taxon>Arthropoda</taxon>
        <taxon>Hexapoda</taxon>
        <taxon>Insecta</taxon>
        <taxon>Pterygota</taxon>
        <taxon>Neoptera</taxon>
        <taxon>Endopterygota</taxon>
        <taxon>Coleoptera</taxon>
        <taxon>Polyphaga</taxon>
        <taxon>Cucujiformia</taxon>
        <taxon>Nitidulidae</taxon>
        <taxon>Meligethinae</taxon>
        <taxon>Brassicogethes</taxon>
    </lineage>
</organism>
<proteinExistence type="predicted"/>
<accession>A0A9P0BF77</accession>
<evidence type="ECO:0000313" key="2">
    <source>
        <dbReference type="Proteomes" id="UP001154078"/>
    </source>
</evidence>
<dbReference type="AlphaFoldDB" id="A0A9P0BF77"/>
<dbReference type="EMBL" id="OV121139">
    <property type="protein sequence ID" value="CAH0561874.1"/>
    <property type="molecule type" value="Genomic_DNA"/>
</dbReference>
<sequence>MAVPFNMPEDHNEVDVYINQLQSLLTQLQIAVRQSRGINPPVLFSSAVTRVRNVSANRRIVVEETDGHDALTADESANNLEWLSSMIQENIQESGARSNSRFCDCDETKINITTIVNAGSGQDWAQIGVALRKIADDLTPVITREDFLSPSRSKESLLSKLPDTITCSIWTAMLGCVGWHIFRAR</sequence>
<keyword evidence="2" id="KW-1185">Reference proteome</keyword>
<gene>
    <name evidence="1" type="ORF">MELIAE_LOCUS11165</name>
</gene>
<dbReference type="Proteomes" id="UP001154078">
    <property type="component" value="Chromosome 8"/>
</dbReference>
<name>A0A9P0BF77_BRAAE</name>
<reference evidence="1" key="1">
    <citation type="submission" date="2021-12" db="EMBL/GenBank/DDBJ databases">
        <authorList>
            <person name="King R."/>
        </authorList>
    </citation>
    <scope>NUCLEOTIDE SEQUENCE</scope>
</reference>
<protein>
    <submittedName>
        <fullName evidence="1">Uncharacterized protein</fullName>
    </submittedName>
</protein>
<dbReference type="OrthoDB" id="7399621at2759"/>